<keyword evidence="2" id="KW-0238">DNA-binding</keyword>
<dbReference type="PROSITE" id="PS01124">
    <property type="entry name" value="HTH_ARAC_FAMILY_2"/>
    <property type="match status" value="1"/>
</dbReference>
<dbReference type="InterPro" id="IPR009057">
    <property type="entry name" value="Homeodomain-like_sf"/>
</dbReference>
<gene>
    <name evidence="5" type="ORF">SAMN02927935_01674</name>
</gene>
<dbReference type="PRINTS" id="PR00032">
    <property type="entry name" value="HTHARAC"/>
</dbReference>
<dbReference type="Gene3D" id="1.10.10.60">
    <property type="entry name" value="Homeodomain-like"/>
    <property type="match status" value="2"/>
</dbReference>
<dbReference type="SMART" id="SM00342">
    <property type="entry name" value="HTH_ARAC"/>
    <property type="match status" value="1"/>
</dbReference>
<evidence type="ECO:0000256" key="1">
    <source>
        <dbReference type="ARBA" id="ARBA00023015"/>
    </source>
</evidence>
<keyword evidence="1" id="KW-0805">Transcription regulation</keyword>
<reference evidence="5 6" key="1">
    <citation type="submission" date="2016-10" db="EMBL/GenBank/DDBJ databases">
        <authorList>
            <person name="Varghese N."/>
            <person name="Submissions S."/>
        </authorList>
    </citation>
    <scope>NUCLEOTIDE SEQUENCE [LARGE SCALE GENOMIC DNA]</scope>
    <source>
        <strain evidence="5 6">CGMCC 1.6853</strain>
    </source>
</reference>
<dbReference type="EMBL" id="FMUT01000004">
    <property type="protein sequence ID" value="SCY51101.1"/>
    <property type="molecule type" value="Genomic_DNA"/>
</dbReference>
<protein>
    <submittedName>
        <fullName evidence="5">AraC family transcriptional regulator, mar-sox-rob regulon activator</fullName>
    </submittedName>
</protein>
<evidence type="ECO:0000313" key="6">
    <source>
        <dbReference type="Proteomes" id="UP000183031"/>
    </source>
</evidence>
<dbReference type="SUPFAM" id="SSF46689">
    <property type="entry name" value="Homeodomain-like"/>
    <property type="match status" value="1"/>
</dbReference>
<dbReference type="InterPro" id="IPR018060">
    <property type="entry name" value="HTH_AraC"/>
</dbReference>
<dbReference type="InterPro" id="IPR050959">
    <property type="entry name" value="MarA-like"/>
</dbReference>
<dbReference type="InterPro" id="IPR018062">
    <property type="entry name" value="HTH_AraC-typ_CS"/>
</dbReference>
<dbReference type="InterPro" id="IPR020449">
    <property type="entry name" value="Tscrpt_reg_AraC-type_HTH"/>
</dbReference>
<keyword evidence="6" id="KW-1185">Reference proteome</keyword>
<keyword evidence="3" id="KW-0804">Transcription</keyword>
<name>A0A1G5GIA2_9GAMM</name>
<dbReference type="PANTHER" id="PTHR47504:SF3">
    <property type="entry name" value="HTH-TYPE TRANSCRIPTIONAL REGULATOR YKGA-RELATED"/>
    <property type="match status" value="1"/>
</dbReference>
<dbReference type="PROSITE" id="PS00041">
    <property type="entry name" value="HTH_ARAC_FAMILY_1"/>
    <property type="match status" value="1"/>
</dbReference>
<feature type="domain" description="HTH araC/xylS-type" evidence="4">
    <location>
        <begin position="13"/>
        <end position="113"/>
    </location>
</feature>
<proteinExistence type="predicted"/>
<dbReference type="Pfam" id="PF12833">
    <property type="entry name" value="HTH_18"/>
    <property type="match status" value="1"/>
</dbReference>
<evidence type="ECO:0000256" key="3">
    <source>
        <dbReference type="ARBA" id="ARBA00023163"/>
    </source>
</evidence>
<accession>A0A1G5GIA2</accession>
<dbReference type="Proteomes" id="UP000183031">
    <property type="component" value="Unassembled WGS sequence"/>
</dbReference>
<evidence type="ECO:0000259" key="4">
    <source>
        <dbReference type="PROSITE" id="PS01124"/>
    </source>
</evidence>
<comment type="caution">
    <text evidence="5">The sequence shown here is derived from an EMBL/GenBank/DDBJ whole genome shotgun (WGS) entry which is preliminary data.</text>
</comment>
<evidence type="ECO:0000313" key="5">
    <source>
        <dbReference type="EMBL" id="SCY51101.1"/>
    </source>
</evidence>
<sequence>MDCSNKFRRNILDEIIAIIEKAIDTQSHVSIRALSIKSGYSIGHLQRMFYLYEGMKIGTYIRKRRLSRATLLLKCTDLKIYEIALLSGFSSQQSFSRAFSNQFGCPPRTFRTLRDWPFLNYQPIIGFDKEPFPSSIVYLNLHEYYEKKRIVQLLSPIISRGQMKVNVKNPITCSLYNASAKYIAIRRNEKKMSENEFILSLYEGVLASQDIFITQSVIFKIHDHCPGEKENVSMWYFIPIK</sequence>
<organism evidence="5 6">
    <name type="scientific">Serratia nematodiphila</name>
    <dbReference type="NCBI Taxonomy" id="458197"/>
    <lineage>
        <taxon>Bacteria</taxon>
        <taxon>Pseudomonadati</taxon>
        <taxon>Pseudomonadota</taxon>
        <taxon>Gammaproteobacteria</taxon>
        <taxon>Enterobacterales</taxon>
        <taxon>Yersiniaceae</taxon>
        <taxon>Serratia</taxon>
    </lineage>
</organism>
<evidence type="ECO:0000256" key="2">
    <source>
        <dbReference type="ARBA" id="ARBA00023125"/>
    </source>
</evidence>
<dbReference type="PANTHER" id="PTHR47504">
    <property type="entry name" value="RIGHT ORIGIN-BINDING PROTEIN"/>
    <property type="match status" value="1"/>
</dbReference>